<comment type="caution">
    <text evidence="1">The sequence shown here is derived from an EMBL/GenBank/DDBJ whole genome shotgun (WGS) entry which is preliminary data.</text>
</comment>
<dbReference type="Proteomes" id="UP000177622">
    <property type="component" value="Unassembled WGS sequence"/>
</dbReference>
<sequence>MTLELEAEYRNSALGPHVKYISAGSLDKLASELRNMRITDRVTPRGDQGTEAYYEVEREVRRVTKTPGEVHDIMNLSFEHYKILRPEIIRSNIGYKLLVNCGLENKNSETVPELYHASFYWTPSASFST</sequence>
<dbReference type="AlphaFoldDB" id="A0A1F5L3U0"/>
<proteinExistence type="predicted"/>
<evidence type="ECO:0000313" key="1">
    <source>
        <dbReference type="EMBL" id="OGE47640.1"/>
    </source>
</evidence>
<organism evidence="1 2">
    <name type="scientific">Penicillium arizonense</name>
    <dbReference type="NCBI Taxonomy" id="1835702"/>
    <lineage>
        <taxon>Eukaryota</taxon>
        <taxon>Fungi</taxon>
        <taxon>Dikarya</taxon>
        <taxon>Ascomycota</taxon>
        <taxon>Pezizomycotina</taxon>
        <taxon>Eurotiomycetes</taxon>
        <taxon>Eurotiomycetidae</taxon>
        <taxon>Eurotiales</taxon>
        <taxon>Aspergillaceae</taxon>
        <taxon>Penicillium</taxon>
    </lineage>
</organism>
<dbReference type="OrthoDB" id="4296339at2759"/>
<dbReference type="GeneID" id="34581759"/>
<accession>A0A1F5L3U0</accession>
<reference evidence="1 2" key="1">
    <citation type="journal article" date="2016" name="Sci. Rep.">
        <title>Penicillium arizonense, a new, genome sequenced fungal species, reveals a high chemical diversity in secreted metabolites.</title>
        <authorList>
            <person name="Grijseels S."/>
            <person name="Nielsen J.C."/>
            <person name="Randelovic M."/>
            <person name="Nielsen J."/>
            <person name="Nielsen K.F."/>
            <person name="Workman M."/>
            <person name="Frisvad J.C."/>
        </authorList>
    </citation>
    <scope>NUCLEOTIDE SEQUENCE [LARGE SCALE GENOMIC DNA]</scope>
    <source>
        <strain evidence="1 2">CBS 141311</strain>
    </source>
</reference>
<evidence type="ECO:0000313" key="2">
    <source>
        <dbReference type="Proteomes" id="UP000177622"/>
    </source>
</evidence>
<name>A0A1F5L3U0_PENAI</name>
<dbReference type="EMBL" id="LXJU01000039">
    <property type="protein sequence ID" value="OGE47640.1"/>
    <property type="molecule type" value="Genomic_DNA"/>
</dbReference>
<keyword evidence="2" id="KW-1185">Reference proteome</keyword>
<protein>
    <submittedName>
        <fullName evidence="1">Uncharacterized protein</fullName>
    </submittedName>
</protein>
<gene>
    <name evidence="1" type="ORF">PENARI_c039G02436</name>
</gene>
<dbReference type="RefSeq" id="XP_022483098.1">
    <property type="nucleotide sequence ID" value="XM_022637025.1"/>
</dbReference>